<dbReference type="EMBL" id="CP051205">
    <property type="protein sequence ID" value="QJB32207.1"/>
    <property type="molecule type" value="Genomic_DNA"/>
</dbReference>
<protein>
    <submittedName>
        <fullName evidence="7">S8 family serine peptidase</fullName>
    </submittedName>
</protein>
<keyword evidence="2 5" id="KW-0645">Protease</keyword>
<evidence type="ECO:0000256" key="5">
    <source>
        <dbReference type="PROSITE-ProRule" id="PRU01240"/>
    </source>
</evidence>
<evidence type="ECO:0000313" key="7">
    <source>
        <dbReference type="EMBL" id="QJB32207.1"/>
    </source>
</evidence>
<dbReference type="PANTHER" id="PTHR43806:SF11">
    <property type="entry name" value="CEREVISIN-RELATED"/>
    <property type="match status" value="1"/>
</dbReference>
<reference evidence="8" key="1">
    <citation type="submission" date="2020-04" db="EMBL/GenBank/DDBJ databases">
        <authorList>
            <person name="Kittiwongwattana C."/>
        </authorList>
    </citation>
    <scope>NUCLEOTIDE SEQUENCE [LARGE SCALE GENOMIC DNA]</scope>
    <source>
        <strain evidence="8">1310</strain>
    </source>
</reference>
<dbReference type="InterPro" id="IPR027417">
    <property type="entry name" value="P-loop_NTPase"/>
</dbReference>
<evidence type="ECO:0000256" key="3">
    <source>
        <dbReference type="ARBA" id="ARBA00022801"/>
    </source>
</evidence>
<dbReference type="InterPro" id="IPR000209">
    <property type="entry name" value="Peptidase_S8/S53_dom"/>
</dbReference>
<accession>A0AAE7D7B4</accession>
<dbReference type="Pfam" id="PF00082">
    <property type="entry name" value="Peptidase_S8"/>
    <property type="match status" value="1"/>
</dbReference>
<evidence type="ECO:0000256" key="1">
    <source>
        <dbReference type="ARBA" id="ARBA00011073"/>
    </source>
</evidence>
<organism evidence="7 8">
    <name type="scientific">Chitinophaga oryzae</name>
    <dbReference type="NCBI Taxonomy" id="2725414"/>
    <lineage>
        <taxon>Bacteria</taxon>
        <taxon>Pseudomonadati</taxon>
        <taxon>Bacteroidota</taxon>
        <taxon>Chitinophagia</taxon>
        <taxon>Chitinophagales</taxon>
        <taxon>Chitinophagaceae</taxon>
        <taxon>Chitinophaga</taxon>
    </lineage>
</organism>
<keyword evidence="4 5" id="KW-0720">Serine protease</keyword>
<proteinExistence type="inferred from homology"/>
<dbReference type="InterPro" id="IPR036852">
    <property type="entry name" value="Peptidase_S8/S53_dom_sf"/>
</dbReference>
<dbReference type="SUPFAM" id="SSF52743">
    <property type="entry name" value="Subtilisin-like"/>
    <property type="match status" value="1"/>
</dbReference>
<dbReference type="KEGG" id="coy:HF329_13080"/>
<dbReference type="PANTHER" id="PTHR43806">
    <property type="entry name" value="PEPTIDASE S8"/>
    <property type="match status" value="1"/>
</dbReference>
<dbReference type="GO" id="GO:0004252">
    <property type="term" value="F:serine-type endopeptidase activity"/>
    <property type="evidence" value="ECO:0007669"/>
    <property type="project" value="UniProtKB-UniRule"/>
</dbReference>
<keyword evidence="3 5" id="KW-0378">Hydrolase</keyword>
<dbReference type="AlphaFoldDB" id="A0AAE7D7B4"/>
<name>A0AAE7D7B4_9BACT</name>
<dbReference type="RefSeq" id="WP_168804457.1">
    <property type="nucleotide sequence ID" value="NZ_CP051205.1"/>
</dbReference>
<dbReference type="InterPro" id="IPR050131">
    <property type="entry name" value="Peptidase_S8_subtilisin-like"/>
</dbReference>
<evidence type="ECO:0000313" key="8">
    <source>
        <dbReference type="Proteomes" id="UP000502421"/>
    </source>
</evidence>
<dbReference type="PROSITE" id="PS51892">
    <property type="entry name" value="SUBTILASE"/>
    <property type="match status" value="1"/>
</dbReference>
<feature type="domain" description="Peptidase S8/S53" evidence="6">
    <location>
        <begin position="3"/>
        <end position="217"/>
    </location>
</feature>
<feature type="active site" description="Charge relay system" evidence="5">
    <location>
        <position position="8"/>
    </location>
</feature>
<sequence length="586" mass="64573">MLKVGIIDSGASLPNLRLTPERASGVHLFRNDAGDIVSTDDINDRLGHGTACMSAILRDNPDVSFYVVKIFDREWTADPEVLVAALQYCIDQQVDIINVSLGIQQNVPGAGLTAVCREAGRRNIPIVAAGRLDDKICFPACLPEVIGVGCIDSSAPVELVYIEQASVAFYMKGMVILDTLVYFGTSFACAKVTAEILLLMKEMFRPSCGELKTALIDRALRVQPSYPFRLDLYHTPPESIPLKERCLNPVAAYPFAEHVLVLPLADQTLKALFADAPVTTGRLRFHYREHAHYAEDVPSILPPEEYYAAFDTVVLGRLRSLLTFYNCRPVYQQLRVLLKKNKHFIVYDEGDYNILRKLKAECDSASTVCLSGYAQQCNDILQYCNDLPPLHTPVLSVVGTKVTDALPVQVRLNTYLASRGYETACVSPVKEGELTGAVFSCDMDNAFSLSDAALQRLLRAVQTCTAPDLILTGLPGALLPVMTPDDTWTARAGFMRATQPDAVIIVVSEDVPLENIMNNYYAIKGITGTQRYCFLLPDEPDRAVLAQQLKPFGTVLFAGNNTIPDGMEKVLKGFFSGELQRESTRI</sequence>
<dbReference type="Gene3D" id="3.40.50.200">
    <property type="entry name" value="Peptidase S8/S53 domain"/>
    <property type="match status" value="1"/>
</dbReference>
<evidence type="ECO:0000256" key="2">
    <source>
        <dbReference type="ARBA" id="ARBA00022670"/>
    </source>
</evidence>
<feature type="active site" description="Charge relay system" evidence="5">
    <location>
        <position position="186"/>
    </location>
</feature>
<evidence type="ECO:0000256" key="4">
    <source>
        <dbReference type="ARBA" id="ARBA00022825"/>
    </source>
</evidence>
<dbReference type="GO" id="GO:0006508">
    <property type="term" value="P:proteolysis"/>
    <property type="evidence" value="ECO:0007669"/>
    <property type="project" value="UniProtKB-KW"/>
</dbReference>
<comment type="similarity">
    <text evidence="1 5">Belongs to the peptidase S8 family.</text>
</comment>
<evidence type="ECO:0000259" key="6">
    <source>
        <dbReference type="Pfam" id="PF00082"/>
    </source>
</evidence>
<feature type="active site" description="Charge relay system" evidence="5">
    <location>
        <position position="48"/>
    </location>
</feature>
<dbReference type="Gene3D" id="3.40.50.300">
    <property type="entry name" value="P-loop containing nucleotide triphosphate hydrolases"/>
    <property type="match status" value="1"/>
</dbReference>
<gene>
    <name evidence="7" type="ORF">HF329_13080</name>
</gene>
<dbReference type="Proteomes" id="UP000502421">
    <property type="component" value="Chromosome"/>
</dbReference>